<gene>
    <name evidence="3" type="ORF">NCTC11214_03441</name>
</gene>
<feature type="region of interest" description="Disordered" evidence="1">
    <location>
        <begin position="18"/>
        <end position="52"/>
    </location>
</feature>
<evidence type="ECO:0008006" key="5">
    <source>
        <dbReference type="Google" id="ProtNLM"/>
    </source>
</evidence>
<dbReference type="Proteomes" id="UP000281391">
    <property type="component" value="Chromosome"/>
</dbReference>
<evidence type="ECO:0000256" key="2">
    <source>
        <dbReference type="SAM" id="SignalP"/>
    </source>
</evidence>
<organism evidence="3 4">
    <name type="scientific">Serratia odorifera</name>
    <dbReference type="NCBI Taxonomy" id="618"/>
    <lineage>
        <taxon>Bacteria</taxon>
        <taxon>Pseudomonadati</taxon>
        <taxon>Pseudomonadota</taxon>
        <taxon>Gammaproteobacteria</taxon>
        <taxon>Enterobacterales</taxon>
        <taxon>Yersiniaceae</taxon>
        <taxon>Serratia</taxon>
    </lineage>
</organism>
<dbReference type="PROSITE" id="PS51257">
    <property type="entry name" value="PROKAR_LIPOPROTEIN"/>
    <property type="match status" value="1"/>
</dbReference>
<evidence type="ECO:0000313" key="4">
    <source>
        <dbReference type="Proteomes" id="UP000281391"/>
    </source>
</evidence>
<sequence length="52" mass="5187">MQRSIPLLLALLLAACSSGSGPPPPPTGDPTPHCNEASADAKCAPSVGPQTY</sequence>
<feature type="signal peptide" evidence="2">
    <location>
        <begin position="1"/>
        <end position="20"/>
    </location>
</feature>
<evidence type="ECO:0000256" key="1">
    <source>
        <dbReference type="SAM" id="MobiDB-lite"/>
    </source>
</evidence>
<dbReference type="RefSeq" id="WP_156000356.1">
    <property type="nucleotide sequence ID" value="NZ_JAEKCK010000006.1"/>
</dbReference>
<name>A0A447KUM6_SEROD</name>
<accession>A0A447KUM6</accession>
<dbReference type="EMBL" id="LR134117">
    <property type="protein sequence ID" value="VDZ60524.1"/>
    <property type="molecule type" value="Genomic_DNA"/>
</dbReference>
<dbReference type="AlphaFoldDB" id="A0A447KUM6"/>
<feature type="chain" id="PRO_5041126345" description="Lipoprotein" evidence="2">
    <location>
        <begin position="21"/>
        <end position="52"/>
    </location>
</feature>
<dbReference type="KEGG" id="sof:NCTC11214_03441"/>
<reference evidence="3 4" key="1">
    <citation type="submission" date="2018-12" db="EMBL/GenBank/DDBJ databases">
        <authorList>
            <consortium name="Pathogen Informatics"/>
        </authorList>
    </citation>
    <scope>NUCLEOTIDE SEQUENCE [LARGE SCALE GENOMIC DNA]</scope>
    <source>
        <strain evidence="3 4">NCTC11214</strain>
    </source>
</reference>
<keyword evidence="2" id="KW-0732">Signal</keyword>
<protein>
    <recommendedName>
        <fullName evidence="5">Lipoprotein</fullName>
    </recommendedName>
</protein>
<proteinExistence type="predicted"/>
<evidence type="ECO:0000313" key="3">
    <source>
        <dbReference type="EMBL" id="VDZ60524.1"/>
    </source>
</evidence>